<protein>
    <submittedName>
        <fullName evidence="1">Uncharacterized protein</fullName>
    </submittedName>
</protein>
<name>A0A1G8MTY9_BACOV</name>
<evidence type="ECO:0000313" key="1">
    <source>
        <dbReference type="EMBL" id="SDI71402.1"/>
    </source>
</evidence>
<organism evidence="1 2">
    <name type="scientific">Bacteroides ovatus</name>
    <dbReference type="NCBI Taxonomy" id="28116"/>
    <lineage>
        <taxon>Bacteria</taxon>
        <taxon>Pseudomonadati</taxon>
        <taxon>Bacteroidota</taxon>
        <taxon>Bacteroidia</taxon>
        <taxon>Bacteroidales</taxon>
        <taxon>Bacteroidaceae</taxon>
        <taxon>Bacteroides</taxon>
    </lineage>
</organism>
<dbReference type="AlphaFoldDB" id="A0A1G8MTY9"/>
<evidence type="ECO:0000313" key="2">
    <source>
        <dbReference type="Proteomes" id="UP000181870"/>
    </source>
</evidence>
<dbReference type="EMBL" id="FNDO01000068">
    <property type="protein sequence ID" value="SDI71402.1"/>
    <property type="molecule type" value="Genomic_DNA"/>
</dbReference>
<proteinExistence type="predicted"/>
<gene>
    <name evidence="1" type="ORF">SAMN05192582_106816</name>
</gene>
<accession>A0A1G8MTY9</accession>
<sequence>MKNGKQIMTVVYIPFANPPVLIFCYHIKACQYPDKLFPLSYPLDDARTSVLYLSAFSSPSLHPYRNRTEPLGWKIEPDS</sequence>
<dbReference type="Proteomes" id="UP000181870">
    <property type="component" value="Unassembled WGS sequence"/>
</dbReference>
<reference evidence="1 2" key="1">
    <citation type="submission" date="2016-10" db="EMBL/GenBank/DDBJ databases">
        <authorList>
            <person name="de Groot N.N."/>
        </authorList>
    </citation>
    <scope>NUCLEOTIDE SEQUENCE [LARGE SCALE GENOMIC DNA]</scope>
    <source>
        <strain evidence="1 2">NLAE-zl-C57</strain>
    </source>
</reference>